<comment type="caution">
    <text evidence="7">The sequence shown here is derived from an EMBL/GenBank/DDBJ whole genome shotgun (WGS) entry which is preliminary data.</text>
</comment>
<keyword evidence="5" id="KW-0864">Zinc transport</keyword>
<dbReference type="PANTHER" id="PTHR42953">
    <property type="entry name" value="HIGH-AFFINITY ZINC UPTAKE SYSTEM PROTEIN ZNUA-RELATED"/>
    <property type="match status" value="1"/>
</dbReference>
<dbReference type="InterPro" id="IPR006127">
    <property type="entry name" value="ZnuA-like"/>
</dbReference>
<reference evidence="7 8" key="1">
    <citation type="submission" date="2019-04" db="EMBL/GenBank/DDBJ databases">
        <title>Genome sequence of Pelagicola litoralis CL-ES2.</title>
        <authorList>
            <person name="Cao J."/>
        </authorList>
    </citation>
    <scope>NUCLEOTIDE SEQUENCE [LARGE SCALE GENOMIC DNA]</scope>
    <source>
        <strain evidence="7 8">CL-ES2</strain>
    </source>
</reference>
<organism evidence="7 8">
    <name type="scientific">Shimia litoralis</name>
    <dbReference type="NCBI Taxonomy" id="420403"/>
    <lineage>
        <taxon>Bacteria</taxon>
        <taxon>Pseudomonadati</taxon>
        <taxon>Pseudomonadota</taxon>
        <taxon>Alphaproteobacteria</taxon>
        <taxon>Rhodobacterales</taxon>
        <taxon>Roseobacteraceae</taxon>
    </lineage>
</organism>
<dbReference type="GO" id="GO:0046872">
    <property type="term" value="F:metal ion binding"/>
    <property type="evidence" value="ECO:0007669"/>
    <property type="project" value="InterPro"/>
</dbReference>
<feature type="compositionally biased region" description="Basic and acidic residues" evidence="6">
    <location>
        <begin position="114"/>
        <end position="146"/>
    </location>
</feature>
<evidence type="ECO:0000256" key="6">
    <source>
        <dbReference type="SAM" id="MobiDB-lite"/>
    </source>
</evidence>
<dbReference type="PANTHER" id="PTHR42953:SF3">
    <property type="entry name" value="HIGH-AFFINITY ZINC UPTAKE SYSTEM PROTEIN ZNUA"/>
    <property type="match status" value="1"/>
</dbReference>
<name>A0A4V6F295_9RHOB</name>
<keyword evidence="5" id="KW-0862">Zinc</keyword>
<proteinExistence type="inferred from homology"/>
<keyword evidence="4" id="KW-0732">Signal</keyword>
<dbReference type="Pfam" id="PF01297">
    <property type="entry name" value="ZnuA"/>
    <property type="match status" value="1"/>
</dbReference>
<evidence type="ECO:0000256" key="4">
    <source>
        <dbReference type="ARBA" id="ARBA00022729"/>
    </source>
</evidence>
<dbReference type="EMBL" id="SULI01000002">
    <property type="protein sequence ID" value="TKZ22271.1"/>
    <property type="molecule type" value="Genomic_DNA"/>
</dbReference>
<evidence type="ECO:0000256" key="2">
    <source>
        <dbReference type="ARBA" id="ARBA00015915"/>
    </source>
</evidence>
<keyword evidence="3" id="KW-0813">Transport</keyword>
<dbReference type="SUPFAM" id="SSF53807">
    <property type="entry name" value="Helical backbone' metal receptor"/>
    <property type="match status" value="1"/>
</dbReference>
<dbReference type="Gene3D" id="3.40.50.1980">
    <property type="entry name" value="Nitrogenase molybdenum iron protein domain"/>
    <property type="match status" value="2"/>
</dbReference>
<evidence type="ECO:0000256" key="5">
    <source>
        <dbReference type="ARBA" id="ARBA00022906"/>
    </source>
</evidence>
<dbReference type="OrthoDB" id="7346865at2"/>
<accession>A0A4V6F295</accession>
<evidence type="ECO:0000313" key="7">
    <source>
        <dbReference type="EMBL" id="TKZ22271.1"/>
    </source>
</evidence>
<evidence type="ECO:0000313" key="8">
    <source>
        <dbReference type="Proteomes" id="UP000306575"/>
    </source>
</evidence>
<evidence type="ECO:0000256" key="3">
    <source>
        <dbReference type="ARBA" id="ARBA00022448"/>
    </source>
</evidence>
<evidence type="ECO:0000256" key="1">
    <source>
        <dbReference type="ARBA" id="ARBA00011028"/>
    </source>
</evidence>
<protein>
    <recommendedName>
        <fullName evidence="2">High-affinity zinc uptake system protein ZnuA</fullName>
    </recommendedName>
</protein>
<dbReference type="InterPro" id="IPR050492">
    <property type="entry name" value="Bact_metal-bind_prot9"/>
</dbReference>
<keyword evidence="8" id="KW-1185">Reference proteome</keyword>
<comment type="similarity">
    <text evidence="1">Belongs to the bacterial solute-binding protein 9 family.</text>
</comment>
<feature type="region of interest" description="Disordered" evidence="6">
    <location>
        <begin position="114"/>
        <end position="148"/>
    </location>
</feature>
<dbReference type="AlphaFoldDB" id="A0A4V6F295"/>
<dbReference type="GO" id="GO:0006829">
    <property type="term" value="P:zinc ion transport"/>
    <property type="evidence" value="ECO:0007669"/>
    <property type="project" value="UniProtKB-KW"/>
</dbReference>
<keyword evidence="5" id="KW-0406">Ion transport</keyword>
<sequence length="315" mass="34307">MTALIGVATVATAEAPSVAVDIAPTHALVATVMQGAGTPNLLVQPGVSPHGYSMRPSEARALQDADVVFWIGHALTPSLEKPIETLTSDAKIIELMDLSGVTKLPFREGAAFEHHEDDHDDHDDHEKDAEHHEEDAHDDHDHEGGIDPHIWLDPANASVWLFEIAETLAEIDPENAALYRENAERGRERIATMIDDINHLVAPVRGRGFVVFHDAYHYFEERFELQARGAILVSDGAAPSAARLKEIRAVFEEKDVTCVFSEPQFNAKIVDAVVAQGAVNSATLDPLGATLEVGPDLYETLIRNLASNIATCLKE</sequence>
<gene>
    <name evidence="7" type="ORF">FAP39_01925</name>
</gene>
<dbReference type="Proteomes" id="UP000306575">
    <property type="component" value="Unassembled WGS sequence"/>
</dbReference>